<feature type="compositionally biased region" description="Basic and acidic residues" evidence="1">
    <location>
        <begin position="12"/>
        <end position="22"/>
    </location>
</feature>
<feature type="region of interest" description="Disordered" evidence="1">
    <location>
        <begin position="78"/>
        <end position="193"/>
    </location>
</feature>
<dbReference type="Proteomes" id="UP000319210">
    <property type="component" value="Unassembled WGS sequence"/>
</dbReference>
<feature type="compositionally biased region" description="Polar residues" evidence="1">
    <location>
        <begin position="1"/>
        <end position="11"/>
    </location>
</feature>
<gene>
    <name evidence="2" type="ORF">SCA03_46330</name>
</gene>
<dbReference type="AlphaFoldDB" id="A0A4Y3R3F5"/>
<evidence type="ECO:0000256" key="1">
    <source>
        <dbReference type="SAM" id="MobiDB-lite"/>
    </source>
</evidence>
<evidence type="ECO:0000313" key="2">
    <source>
        <dbReference type="EMBL" id="GEB52082.1"/>
    </source>
</evidence>
<dbReference type="EMBL" id="BJMM01000027">
    <property type="protein sequence ID" value="GEB52082.1"/>
    <property type="molecule type" value="Genomic_DNA"/>
</dbReference>
<comment type="caution">
    <text evidence="2">The sequence shown here is derived from an EMBL/GenBank/DDBJ whole genome shotgun (WGS) entry which is preliminary data.</text>
</comment>
<name>A0A4Y3R3F5_STRCI</name>
<feature type="compositionally biased region" description="Low complexity" evidence="1">
    <location>
        <begin position="100"/>
        <end position="118"/>
    </location>
</feature>
<feature type="compositionally biased region" description="Gly residues" evidence="1">
    <location>
        <begin position="24"/>
        <end position="42"/>
    </location>
</feature>
<evidence type="ECO:0000313" key="3">
    <source>
        <dbReference type="Proteomes" id="UP000319210"/>
    </source>
</evidence>
<proteinExistence type="predicted"/>
<sequence>MHAEQHPQQGRRSGERQGDDRQPGPGGGEAAGQRGADGGVVAGEGPVAGRRAVRDGVGARHRAARALLVDDELERLAPGVGEHHAEAGEYGPAERGGVPGPQRRPQLPQQQQAEQQQGALGGGFHEGREQSGSLGRRPAHAQIQLGGRAAGDPHGVRCARAARRQHDGRGSGDGGGTDGTERGSCRSLHTPNLGVLRAWW</sequence>
<organism evidence="2 3">
    <name type="scientific">Streptomyces cacaoi</name>
    <dbReference type="NCBI Taxonomy" id="1898"/>
    <lineage>
        <taxon>Bacteria</taxon>
        <taxon>Bacillati</taxon>
        <taxon>Actinomycetota</taxon>
        <taxon>Actinomycetes</taxon>
        <taxon>Kitasatosporales</taxon>
        <taxon>Streptomycetaceae</taxon>
        <taxon>Streptomyces</taxon>
    </lineage>
</organism>
<protein>
    <submittedName>
        <fullName evidence="2">Uncharacterized protein</fullName>
    </submittedName>
</protein>
<reference evidence="2 3" key="1">
    <citation type="submission" date="2019-06" db="EMBL/GenBank/DDBJ databases">
        <title>Whole genome shotgun sequence of Streptomyces cacaoi subsp. cacaoi NBRC 12748.</title>
        <authorList>
            <person name="Hosoyama A."/>
            <person name="Uohara A."/>
            <person name="Ohji S."/>
            <person name="Ichikawa N."/>
        </authorList>
    </citation>
    <scope>NUCLEOTIDE SEQUENCE [LARGE SCALE GENOMIC DNA]</scope>
    <source>
        <strain evidence="2 3">NBRC 12748</strain>
    </source>
</reference>
<keyword evidence="3" id="KW-1185">Reference proteome</keyword>
<accession>A0A4Y3R3F5</accession>
<feature type="region of interest" description="Disordered" evidence="1">
    <location>
        <begin position="1"/>
        <end position="61"/>
    </location>
</feature>